<proteinExistence type="predicted"/>
<dbReference type="AlphaFoldDB" id="Q9RZQ7"/>
<sequence length="729" mass="77760">MKRWRCPERPRRLALTLALGLGAGLGGARAATCDLPEQLLSVSVNGSSRGVQVLRLRQDDAGEVQVLLPEDLLRPSEQALLGERLTCDGQPLFAPAPGVRVRFNPGEQQLSLSLPARQLGGHDLDLDRLRAQSELPAQPSWGVAFGGNLNTEAPQWNGFSVRAAQAYLGVGGVTRQFSVYGDMFVGRDSQGAWRSEPRAVLRYALGPGAVVSAVWNADPGLNTPEFNETDFRGLSIEGQAGFRRRAPEWVLDLPLDAEVTVLLDGVPVTTRSVSAGSLNIRNVWIDKVGTHTLKAVISDDNGVRDEVLDLTQETFGLPRGALVYAARAGTQRGQWLVSGRAAYGLSRNVTVQGSASLTPDLQTANFGVEYSQGTWNTDLGLQYRRSSVLGSQLNVLGRVRFDRGNWQLGGLVVVPTQSFADGSLSLNAIYHVRDWFVNTSYTQGFSGNQWALAANVNHTFNNRLSGAISGGVGSGGWQVGVQLGYLVNPRLQTSAGAIAGSAGLGGALNVLYTPSPAHTFGVEVATPFSAALRYRYTRAVEAQFDVRTDGSAQAYARGAVNFSGGLVRLQPALAQRAILIRTGVPNLQLLVNGQQQVVTDGAGDALIANLPGGQLVEIAVNLNVLPLTVSVQVERERLMPPLLGLSTLDWRQNFKVSRWVQFSWEDGKLAAGADFVSSQGTFPLDDEGNSLLPASAAPIAGTLRSQDGQRSCLVRVAAGAEKASCQPAP</sequence>
<keyword evidence="1" id="KW-0732">Signal</keyword>
<dbReference type="TCDB" id="1.B.11.5.1">
    <property type="family name" value="the outer membrane fimbrial usher porin (fup) family"/>
</dbReference>
<evidence type="ECO:0008006" key="4">
    <source>
        <dbReference type="Google" id="ProtNLM"/>
    </source>
</evidence>
<dbReference type="OrthoDB" id="60682at2"/>
<reference evidence="2 3" key="1">
    <citation type="journal article" date="1999" name="Science">
        <title>Genome sequence of the radioresistant bacterium Deinococcus radiodurans R1.</title>
        <authorList>
            <person name="White O."/>
            <person name="Eisen J.A."/>
            <person name="Heidelberg J.F."/>
            <person name="Hickey E.K."/>
            <person name="Peterson J.D."/>
            <person name="Dodson R.J."/>
            <person name="Haft D.H."/>
            <person name="Gwinn M.L."/>
            <person name="Nelson W.C."/>
            <person name="Richardson D.L."/>
            <person name="Moffat K.S."/>
            <person name="Qin H."/>
            <person name="Jiang L."/>
            <person name="Pamphile W."/>
            <person name="Crosby M."/>
            <person name="Shen M."/>
            <person name="Vamathevan J.J."/>
            <person name="Lam P."/>
            <person name="McDonald L."/>
            <person name="Utterback T."/>
            <person name="Zalewski C."/>
            <person name="Makarova K.S."/>
            <person name="Aravind L."/>
            <person name="Daly M.J."/>
            <person name="Minton K.W."/>
            <person name="Fleischmann R.D."/>
            <person name="Ketchum K.A."/>
            <person name="Nelson K.E."/>
            <person name="Salzberg S."/>
            <person name="Smith H.O."/>
            <person name="Venter J.C."/>
            <person name="Fraser C.M."/>
        </authorList>
    </citation>
    <scope>NUCLEOTIDE SEQUENCE [LARGE SCALE GENOMIC DNA]</scope>
    <source>
        <strain evidence="3">ATCC 13939 / DSM 20539 / JCM 16871 / LMG 4051 / NBRC 15346 / NCIMB 9279 / R1 / VKM B-1422</strain>
    </source>
</reference>
<dbReference type="HOGENOM" id="CLU_379804_0_0_0"/>
<keyword evidence="2" id="KW-0614">Plasmid</keyword>
<organism evidence="2 3">
    <name type="scientific">Deinococcus radiodurans (strain ATCC 13939 / DSM 20539 / JCM 16871 / CCUG 27074 / LMG 4051 / NBRC 15346 / NCIMB 9279 / VKM B-1422 / R1)</name>
    <dbReference type="NCBI Taxonomy" id="243230"/>
    <lineage>
        <taxon>Bacteria</taxon>
        <taxon>Thermotogati</taxon>
        <taxon>Deinococcota</taxon>
        <taxon>Deinococci</taxon>
        <taxon>Deinococcales</taxon>
        <taxon>Deinococcaceae</taxon>
        <taxon>Deinococcus</taxon>
    </lineage>
</organism>
<evidence type="ECO:0000256" key="1">
    <source>
        <dbReference type="SAM" id="SignalP"/>
    </source>
</evidence>
<dbReference type="RefSeq" id="WP_010884055.1">
    <property type="nucleotide sequence ID" value="NC_000958.1"/>
</dbReference>
<dbReference type="EnsemblBacteria" id="AAF12639">
    <property type="protein sequence ID" value="AAF12639"/>
    <property type="gene ID" value="DR_B0063"/>
</dbReference>
<dbReference type="KEGG" id="dra:DR_B0063"/>
<dbReference type="PIR" id="H75624">
    <property type="entry name" value="H75624"/>
</dbReference>
<keyword evidence="3" id="KW-1185">Reference proteome</keyword>
<evidence type="ECO:0000313" key="2">
    <source>
        <dbReference type="EMBL" id="AAF12639.1"/>
    </source>
</evidence>
<dbReference type="GeneID" id="69519313"/>
<feature type="chain" id="PRO_5009974355" description="Fimbrial biogenesis outer membrane usher protein" evidence="1">
    <location>
        <begin position="31"/>
        <end position="729"/>
    </location>
</feature>
<dbReference type="PATRIC" id="fig|243230.17.peg.61"/>
<feature type="signal peptide" evidence="1">
    <location>
        <begin position="1"/>
        <end position="30"/>
    </location>
</feature>
<geneLocation type="plasmid" evidence="3">
    <name>megaplasmid MP1</name>
</geneLocation>
<evidence type="ECO:0000313" key="3">
    <source>
        <dbReference type="Proteomes" id="UP000002524"/>
    </source>
</evidence>
<accession>Q9RZQ7</accession>
<protein>
    <recommendedName>
        <fullName evidence="4">Fimbrial biogenesis outer membrane usher protein</fullName>
    </recommendedName>
</protein>
<dbReference type="EMBL" id="AE001826">
    <property type="protein sequence ID" value="AAF12639.1"/>
    <property type="molecule type" value="Genomic_DNA"/>
</dbReference>
<dbReference type="InParanoid" id="Q9RZQ7"/>
<gene>
    <name evidence="2" type="ordered locus">DR_B0063</name>
</gene>
<dbReference type="Proteomes" id="UP000002524">
    <property type="component" value="Plasmid MP1"/>
</dbReference>
<name>Q9RZQ7_DEIRA</name>